<dbReference type="SUPFAM" id="SSF48452">
    <property type="entry name" value="TPR-like"/>
    <property type="match status" value="1"/>
</dbReference>
<feature type="compositionally biased region" description="Basic and acidic residues" evidence="1">
    <location>
        <begin position="104"/>
        <end position="117"/>
    </location>
</feature>
<feature type="non-terminal residue" evidence="2">
    <location>
        <position position="241"/>
    </location>
</feature>
<evidence type="ECO:0008006" key="3">
    <source>
        <dbReference type="Google" id="ProtNLM"/>
    </source>
</evidence>
<evidence type="ECO:0000313" key="2">
    <source>
        <dbReference type="EMBL" id="SVE30183.1"/>
    </source>
</evidence>
<sequence length="241" mass="28000">QLELELGKVYKGRGNFDLSKEIFSMIVEKYSKKNETAEAYYQLGFISLMEDFNIDRAREYFESSKSEKSSSFYGKESKDLLVKITHYETLMDLYNEAINNPDDTIKIDKEESSEKGDTSISDMNENDIQDENRNFRGGVDFDIGAKLENMDFASQKEEIDSHPIGMSPDSILFMIGEMLLYDFNYLERSLEKLKTLVLNYPESKFASQSLYILSHYEPDADWHRQLETKYPSSAFLNPDFV</sequence>
<dbReference type="EMBL" id="UINC01207889">
    <property type="protein sequence ID" value="SVE30183.1"/>
    <property type="molecule type" value="Genomic_DNA"/>
</dbReference>
<evidence type="ECO:0000256" key="1">
    <source>
        <dbReference type="SAM" id="MobiDB-lite"/>
    </source>
</evidence>
<organism evidence="2">
    <name type="scientific">marine metagenome</name>
    <dbReference type="NCBI Taxonomy" id="408172"/>
    <lineage>
        <taxon>unclassified sequences</taxon>
        <taxon>metagenomes</taxon>
        <taxon>ecological metagenomes</taxon>
    </lineage>
</organism>
<accession>A0A383CDN7</accession>
<dbReference type="AlphaFoldDB" id="A0A383CDN7"/>
<feature type="region of interest" description="Disordered" evidence="1">
    <location>
        <begin position="104"/>
        <end position="131"/>
    </location>
</feature>
<gene>
    <name evidence="2" type="ORF">METZ01_LOCUS483037</name>
</gene>
<dbReference type="InterPro" id="IPR011990">
    <property type="entry name" value="TPR-like_helical_dom_sf"/>
</dbReference>
<protein>
    <recommendedName>
        <fullName evidence="3">Outer membrane lipoprotein BamD-like domain-containing protein</fullName>
    </recommendedName>
</protein>
<proteinExistence type="predicted"/>
<reference evidence="2" key="1">
    <citation type="submission" date="2018-05" db="EMBL/GenBank/DDBJ databases">
        <authorList>
            <person name="Lanie J.A."/>
            <person name="Ng W.-L."/>
            <person name="Kazmierczak K.M."/>
            <person name="Andrzejewski T.M."/>
            <person name="Davidsen T.M."/>
            <person name="Wayne K.J."/>
            <person name="Tettelin H."/>
            <person name="Glass J.I."/>
            <person name="Rusch D."/>
            <person name="Podicherti R."/>
            <person name="Tsui H.-C.T."/>
            <person name="Winkler M.E."/>
        </authorList>
    </citation>
    <scope>NUCLEOTIDE SEQUENCE</scope>
</reference>
<feature type="non-terminal residue" evidence="2">
    <location>
        <position position="1"/>
    </location>
</feature>
<dbReference type="Gene3D" id="1.25.40.10">
    <property type="entry name" value="Tetratricopeptide repeat domain"/>
    <property type="match status" value="1"/>
</dbReference>
<name>A0A383CDN7_9ZZZZ</name>